<evidence type="ECO:0000313" key="3">
    <source>
        <dbReference type="EMBL" id="PFH46794.1"/>
    </source>
</evidence>
<evidence type="ECO:0000256" key="1">
    <source>
        <dbReference type="SAM" id="MobiDB-lite"/>
    </source>
</evidence>
<dbReference type="STRING" id="703135.A0A2A9NBU2"/>
<feature type="region of interest" description="Disordered" evidence="1">
    <location>
        <begin position="224"/>
        <end position="256"/>
    </location>
</feature>
<dbReference type="Pfam" id="PF08549">
    <property type="entry name" value="SWI-SNF_Ssr4_N"/>
    <property type="match status" value="1"/>
</dbReference>
<evidence type="ECO:0000259" key="2">
    <source>
        <dbReference type="Pfam" id="PF08549"/>
    </source>
</evidence>
<accession>A0A2A9NBU2</accession>
<dbReference type="GO" id="GO:0006338">
    <property type="term" value="P:chromatin remodeling"/>
    <property type="evidence" value="ECO:0007669"/>
    <property type="project" value="InterPro"/>
</dbReference>
<dbReference type="Proteomes" id="UP000242287">
    <property type="component" value="Unassembled WGS sequence"/>
</dbReference>
<evidence type="ECO:0000313" key="4">
    <source>
        <dbReference type="Proteomes" id="UP000242287"/>
    </source>
</evidence>
<dbReference type="InterPro" id="IPR013859">
    <property type="entry name" value="Ssr4_N"/>
</dbReference>
<feature type="domain" description="SWI/SNF and RSC complexes subunit Ssr4 N-terminal" evidence="2">
    <location>
        <begin position="19"/>
        <end position="149"/>
    </location>
</feature>
<feature type="compositionally biased region" description="Polar residues" evidence="1">
    <location>
        <begin position="234"/>
        <end position="245"/>
    </location>
</feature>
<gene>
    <name evidence="3" type="ORF">AMATHDRAFT_153824</name>
</gene>
<protein>
    <recommendedName>
        <fullName evidence="2">SWI/SNF and RSC complexes subunit Ssr4 N-terminal domain-containing protein</fullName>
    </recommendedName>
</protein>
<organism evidence="3 4">
    <name type="scientific">Amanita thiersii Skay4041</name>
    <dbReference type="NCBI Taxonomy" id="703135"/>
    <lineage>
        <taxon>Eukaryota</taxon>
        <taxon>Fungi</taxon>
        <taxon>Dikarya</taxon>
        <taxon>Basidiomycota</taxon>
        <taxon>Agaricomycotina</taxon>
        <taxon>Agaricomycetes</taxon>
        <taxon>Agaricomycetidae</taxon>
        <taxon>Agaricales</taxon>
        <taxon>Pluteineae</taxon>
        <taxon>Amanitaceae</taxon>
        <taxon>Amanita</taxon>
    </lineage>
</organism>
<reference evidence="3 4" key="1">
    <citation type="submission" date="2014-02" db="EMBL/GenBank/DDBJ databases">
        <title>Transposable element dynamics among asymbiotic and ectomycorrhizal Amanita fungi.</title>
        <authorList>
            <consortium name="DOE Joint Genome Institute"/>
            <person name="Hess J."/>
            <person name="Skrede I."/>
            <person name="Wolfe B."/>
            <person name="LaButti K."/>
            <person name="Ohm R.A."/>
            <person name="Grigoriev I.V."/>
            <person name="Pringle A."/>
        </authorList>
    </citation>
    <scope>NUCLEOTIDE SEQUENCE [LARGE SCALE GENOMIC DNA]</scope>
    <source>
        <strain evidence="3 4">SKay4041</strain>
    </source>
</reference>
<proteinExistence type="predicted"/>
<dbReference type="OrthoDB" id="5321006at2759"/>
<dbReference type="AlphaFoldDB" id="A0A2A9NBU2"/>
<name>A0A2A9NBU2_9AGAR</name>
<keyword evidence="4" id="KW-1185">Reference proteome</keyword>
<feature type="non-terminal residue" evidence="3">
    <location>
        <position position="1"/>
    </location>
</feature>
<dbReference type="EMBL" id="KZ302158">
    <property type="protein sequence ID" value="PFH46794.1"/>
    <property type="molecule type" value="Genomic_DNA"/>
</dbReference>
<sequence>QMQNDAPCLHYPENLGIHREVTLEYAISMLTRATTMALNVPFSWGFIDKPTDGQLLLLFIPPQNSFPNDGIRYLEPEVKYSKIVGNARELEIHEVKSGFIPGSQEPMATRARRRYRFIKGGHPQLILVHYTRGPPAQIPPMANQPVRQYPLRVINEPSVYVMGEKAGQKVFTPGAGGPGHPSPMHGGGPPMPVGAGGMGPLGMPFNAQAMVAQQNSNMELLERRRERERMRESASVNQARQQQQRMPDEDDSMDEAEQVSTRSLAMTRYRRNHDLMNEVFMHAAYDQTLQQRQQLQPHPYSIFDKTELEANLVRSLGCSLSHTS</sequence>